<feature type="region of interest" description="Disordered" evidence="3">
    <location>
        <begin position="185"/>
        <end position="205"/>
    </location>
</feature>
<reference evidence="6" key="2">
    <citation type="submission" date="2021-03" db="EMBL/GenBank/DDBJ databases">
        <authorList>
            <person name="Guerrero-Cozar I."/>
            <person name="Gomez-Garrido J."/>
            <person name="Berbel C."/>
            <person name="Martinez-Blanch J.F."/>
            <person name="Alioto T."/>
            <person name="Claros M.G."/>
            <person name="Gagnaire P.A."/>
            <person name="Manchado M."/>
        </authorList>
    </citation>
    <scope>NUCLEOTIDE SEQUENCE</scope>
    <source>
        <strain evidence="6">Sse05_10M</strain>
        <tissue evidence="6">Blood</tissue>
    </source>
</reference>
<dbReference type="GO" id="GO:0046512">
    <property type="term" value="P:sphingosine biosynthetic process"/>
    <property type="evidence" value="ECO:0007669"/>
    <property type="project" value="TreeGrafter"/>
</dbReference>
<evidence type="ECO:0000313" key="8">
    <source>
        <dbReference type="Proteomes" id="UP000693946"/>
    </source>
</evidence>
<dbReference type="Pfam" id="PF04734">
    <property type="entry name" value="Ceramidase_alk"/>
    <property type="match status" value="1"/>
</dbReference>
<dbReference type="GO" id="GO:0042759">
    <property type="term" value="P:long-chain fatty acid biosynthetic process"/>
    <property type="evidence" value="ECO:0007669"/>
    <property type="project" value="TreeGrafter"/>
</dbReference>
<proteinExistence type="predicted"/>
<sequence>MAVRKSACCGFSALEVTLGVLFILMTMACVALITVMFTWKSDAAPDPTSGPTLPPQNQTYLIGVGRADCTGPPAEIPLVSTVTHAAFKDMRTTCDVGMISQRLRLEVLQALHLKFGDVYRQENVVLSGTHTHCGLGGFFQYTLLMISSSGYIRESIKPLVDGIVRSVDIAHRNLKPGRIFRNTGNIDDSSVNRSPHSYMRNPQDERHRYTERRGAFLLNLFFFS</sequence>
<feature type="transmembrane region" description="Helical" evidence="4">
    <location>
        <begin position="12"/>
        <end position="39"/>
    </location>
</feature>
<comment type="caution">
    <text evidence="6">The sequence shown here is derived from an EMBL/GenBank/DDBJ whole genome shotgun (WGS) entry which is preliminary data.</text>
</comment>
<evidence type="ECO:0000259" key="5">
    <source>
        <dbReference type="Pfam" id="PF04734"/>
    </source>
</evidence>
<keyword evidence="2" id="KW-0479">Metal-binding</keyword>
<comment type="cofactor">
    <cofactor evidence="2">
        <name>Zn(2+)</name>
        <dbReference type="ChEBI" id="CHEBI:29105"/>
    </cofactor>
    <text evidence="2">Binds 1 zinc ion per subunit.</text>
</comment>
<dbReference type="InterPro" id="IPR006823">
    <property type="entry name" value="Ceramidase_alk"/>
</dbReference>
<dbReference type="Proteomes" id="UP000693946">
    <property type="component" value="Unassembled WGS sequence"/>
</dbReference>
<dbReference type="GO" id="GO:0017040">
    <property type="term" value="F:N-acylsphingosine amidohydrolase activity"/>
    <property type="evidence" value="ECO:0007669"/>
    <property type="project" value="InterPro"/>
</dbReference>
<feature type="binding site" evidence="2">
    <location>
        <position position="130"/>
    </location>
    <ligand>
        <name>Zn(2+)</name>
        <dbReference type="ChEBI" id="CHEBI:29105"/>
    </ligand>
</feature>
<keyword evidence="4" id="KW-0472">Membrane</keyword>
<gene>
    <name evidence="7" type="ORF">JOB18_047005</name>
    <name evidence="6" type="ORF">JOB18_049410</name>
</gene>
<dbReference type="GO" id="GO:0005576">
    <property type="term" value="C:extracellular region"/>
    <property type="evidence" value="ECO:0007669"/>
    <property type="project" value="TreeGrafter"/>
</dbReference>
<accession>A0AAV6P936</accession>
<dbReference type="InterPro" id="IPR031329">
    <property type="entry name" value="NEUT/ALK_ceramidase_N"/>
</dbReference>
<dbReference type="GO" id="GO:0016020">
    <property type="term" value="C:membrane"/>
    <property type="evidence" value="ECO:0007669"/>
    <property type="project" value="GOC"/>
</dbReference>
<evidence type="ECO:0000313" key="7">
    <source>
        <dbReference type="EMBL" id="KAG7464354.1"/>
    </source>
</evidence>
<feature type="compositionally biased region" description="Polar residues" evidence="3">
    <location>
        <begin position="185"/>
        <end position="195"/>
    </location>
</feature>
<evidence type="ECO:0000256" key="3">
    <source>
        <dbReference type="SAM" id="MobiDB-lite"/>
    </source>
</evidence>
<feature type="domain" description="Neutral/alkaline non-lysosomal ceramidase N-terminal" evidence="5">
    <location>
        <begin position="93"/>
        <end position="212"/>
    </location>
</feature>
<dbReference type="EMBL" id="JAGKHQ010001883">
    <property type="protein sequence ID" value="KAG7453500.1"/>
    <property type="molecule type" value="Genomic_DNA"/>
</dbReference>
<organism evidence="6 8">
    <name type="scientific">Solea senegalensis</name>
    <name type="common">Senegalese sole</name>
    <dbReference type="NCBI Taxonomy" id="28829"/>
    <lineage>
        <taxon>Eukaryota</taxon>
        <taxon>Metazoa</taxon>
        <taxon>Chordata</taxon>
        <taxon>Craniata</taxon>
        <taxon>Vertebrata</taxon>
        <taxon>Euteleostomi</taxon>
        <taxon>Actinopterygii</taxon>
        <taxon>Neopterygii</taxon>
        <taxon>Teleostei</taxon>
        <taxon>Neoteleostei</taxon>
        <taxon>Acanthomorphata</taxon>
        <taxon>Carangaria</taxon>
        <taxon>Pleuronectiformes</taxon>
        <taxon>Pleuronectoidei</taxon>
        <taxon>Soleidae</taxon>
        <taxon>Solea</taxon>
    </lineage>
</organism>
<dbReference type="GO" id="GO:0046872">
    <property type="term" value="F:metal ion binding"/>
    <property type="evidence" value="ECO:0007669"/>
    <property type="project" value="UniProtKB-KW"/>
</dbReference>
<keyword evidence="8" id="KW-1185">Reference proteome</keyword>
<evidence type="ECO:0000313" key="6">
    <source>
        <dbReference type="EMBL" id="KAG7453500.1"/>
    </source>
</evidence>
<dbReference type="PROSITE" id="PS51257">
    <property type="entry name" value="PROKAR_LIPOPROTEIN"/>
    <property type="match status" value="1"/>
</dbReference>
<name>A0AAV6P936_SOLSE</name>
<evidence type="ECO:0000256" key="4">
    <source>
        <dbReference type="SAM" id="Phobius"/>
    </source>
</evidence>
<dbReference type="AlphaFoldDB" id="A0AAV6P936"/>
<keyword evidence="4" id="KW-1133">Transmembrane helix</keyword>
<reference evidence="6 8" key="1">
    <citation type="journal article" date="2021" name="Sci. Rep.">
        <title>Chromosome anchoring in Senegalese sole (Solea senegalensis) reveals sex-associated markers and genome rearrangements in flatfish.</title>
        <authorList>
            <person name="Guerrero-Cozar I."/>
            <person name="Gomez-Garrido J."/>
            <person name="Berbel C."/>
            <person name="Martinez-Blanch J.F."/>
            <person name="Alioto T."/>
            <person name="Claros M.G."/>
            <person name="Gagnaire P.A."/>
            <person name="Manchado M."/>
        </authorList>
    </citation>
    <scope>NUCLEOTIDE SEQUENCE [LARGE SCALE GENOMIC DNA]</scope>
    <source>
        <strain evidence="6">Sse05_10M</strain>
    </source>
</reference>
<dbReference type="GO" id="GO:0046514">
    <property type="term" value="P:ceramide catabolic process"/>
    <property type="evidence" value="ECO:0007669"/>
    <property type="project" value="InterPro"/>
</dbReference>
<keyword evidence="2" id="KW-0862">Zinc</keyword>
<dbReference type="PANTHER" id="PTHR12670">
    <property type="entry name" value="CERAMIDASE"/>
    <property type="match status" value="1"/>
</dbReference>
<evidence type="ECO:0000256" key="1">
    <source>
        <dbReference type="ARBA" id="ARBA00019235"/>
    </source>
</evidence>
<protein>
    <recommendedName>
        <fullName evidence="1">Neutral ceramidase</fullName>
    </recommendedName>
</protein>
<dbReference type="PANTHER" id="PTHR12670:SF1">
    <property type="entry name" value="NEUTRAL CERAMIDASE"/>
    <property type="match status" value="1"/>
</dbReference>
<keyword evidence="4" id="KW-0812">Transmembrane</keyword>
<dbReference type="EMBL" id="JAGKHQ010000785">
    <property type="protein sequence ID" value="KAG7464354.1"/>
    <property type="molecule type" value="Genomic_DNA"/>
</dbReference>
<evidence type="ECO:0000256" key="2">
    <source>
        <dbReference type="PIRSR" id="PIRSR606823-2"/>
    </source>
</evidence>